<organism evidence="1 2">
    <name type="scientific">Artomyces pyxidatus</name>
    <dbReference type="NCBI Taxonomy" id="48021"/>
    <lineage>
        <taxon>Eukaryota</taxon>
        <taxon>Fungi</taxon>
        <taxon>Dikarya</taxon>
        <taxon>Basidiomycota</taxon>
        <taxon>Agaricomycotina</taxon>
        <taxon>Agaricomycetes</taxon>
        <taxon>Russulales</taxon>
        <taxon>Auriscalpiaceae</taxon>
        <taxon>Artomyces</taxon>
    </lineage>
</organism>
<proteinExistence type="predicted"/>
<accession>A0ACB8SN10</accession>
<dbReference type="Proteomes" id="UP000814140">
    <property type="component" value="Unassembled WGS sequence"/>
</dbReference>
<dbReference type="EMBL" id="MU277252">
    <property type="protein sequence ID" value="KAI0057111.1"/>
    <property type="molecule type" value="Genomic_DNA"/>
</dbReference>
<evidence type="ECO:0000313" key="1">
    <source>
        <dbReference type="EMBL" id="KAI0057111.1"/>
    </source>
</evidence>
<evidence type="ECO:0000313" key="2">
    <source>
        <dbReference type="Proteomes" id="UP000814140"/>
    </source>
</evidence>
<protein>
    <submittedName>
        <fullName evidence="1">Uncharacterized protein</fullName>
    </submittedName>
</protein>
<reference evidence="1" key="1">
    <citation type="submission" date="2021-03" db="EMBL/GenBank/DDBJ databases">
        <authorList>
            <consortium name="DOE Joint Genome Institute"/>
            <person name="Ahrendt S."/>
            <person name="Looney B.P."/>
            <person name="Miyauchi S."/>
            <person name="Morin E."/>
            <person name="Drula E."/>
            <person name="Courty P.E."/>
            <person name="Chicoki N."/>
            <person name="Fauchery L."/>
            <person name="Kohler A."/>
            <person name="Kuo A."/>
            <person name="Labutti K."/>
            <person name="Pangilinan J."/>
            <person name="Lipzen A."/>
            <person name="Riley R."/>
            <person name="Andreopoulos W."/>
            <person name="He G."/>
            <person name="Johnson J."/>
            <person name="Barry K.W."/>
            <person name="Grigoriev I.V."/>
            <person name="Nagy L."/>
            <person name="Hibbett D."/>
            <person name="Henrissat B."/>
            <person name="Matheny P.B."/>
            <person name="Labbe J."/>
            <person name="Martin F."/>
        </authorList>
    </citation>
    <scope>NUCLEOTIDE SEQUENCE</scope>
    <source>
        <strain evidence="1">HHB10654</strain>
    </source>
</reference>
<name>A0ACB8SN10_9AGAM</name>
<comment type="caution">
    <text evidence="1">The sequence shown here is derived from an EMBL/GenBank/DDBJ whole genome shotgun (WGS) entry which is preliminary data.</text>
</comment>
<keyword evidence="2" id="KW-1185">Reference proteome</keyword>
<reference evidence="1" key="2">
    <citation type="journal article" date="2022" name="New Phytol.">
        <title>Evolutionary transition to the ectomycorrhizal habit in the genomes of a hyperdiverse lineage of mushroom-forming fungi.</title>
        <authorList>
            <person name="Looney B."/>
            <person name="Miyauchi S."/>
            <person name="Morin E."/>
            <person name="Drula E."/>
            <person name="Courty P.E."/>
            <person name="Kohler A."/>
            <person name="Kuo A."/>
            <person name="LaButti K."/>
            <person name="Pangilinan J."/>
            <person name="Lipzen A."/>
            <person name="Riley R."/>
            <person name="Andreopoulos W."/>
            <person name="He G."/>
            <person name="Johnson J."/>
            <person name="Nolan M."/>
            <person name="Tritt A."/>
            <person name="Barry K.W."/>
            <person name="Grigoriev I.V."/>
            <person name="Nagy L.G."/>
            <person name="Hibbett D."/>
            <person name="Henrissat B."/>
            <person name="Matheny P.B."/>
            <person name="Labbe J."/>
            <person name="Martin F.M."/>
        </authorList>
    </citation>
    <scope>NUCLEOTIDE SEQUENCE</scope>
    <source>
        <strain evidence="1">HHB10654</strain>
    </source>
</reference>
<gene>
    <name evidence="1" type="ORF">BV25DRAFT_1812855</name>
</gene>
<sequence>MSATTQIAPSPSAKPWVDPHSLPMSSHVISNIAGNVPDYVKQLNCNTFESYGVGGDDSFGSAVGRAVKFVDVNIERRRTSGKLEATTVCEIVVSKGMLNGAGMMHGGCLAYLIDNCASTPLVVLGLMQSVNGVGVTQGLQITYHSPAPLGARLQIVSTSVTLGSRVMTSRCEVTEMNSGRIVASALINKMQPAPSKL</sequence>